<keyword evidence="1" id="KW-0732">Signal</keyword>
<accession>A0A0D5LUP8</accession>
<dbReference type="PATRIC" id="fig|1486262.3.peg.3654"/>
<proteinExistence type="predicted"/>
<sequence length="60" mass="6101">MRLVLAFALTASLAGLSACANGCGNPDVCNTGTAAYEQLTPDQISSMTTELNALAKTPDP</sequence>
<dbReference type="RefSeq" id="WP_045683184.1">
    <property type="nucleotide sequence ID" value="NZ_CP010803.1"/>
</dbReference>
<keyword evidence="3" id="KW-1185">Reference proteome</keyword>
<dbReference type="EMBL" id="CP010803">
    <property type="protein sequence ID" value="AJY47083.1"/>
    <property type="molecule type" value="Genomic_DNA"/>
</dbReference>
<evidence type="ECO:0008006" key="4">
    <source>
        <dbReference type="Google" id="ProtNLM"/>
    </source>
</evidence>
<evidence type="ECO:0000313" key="3">
    <source>
        <dbReference type="Proteomes" id="UP000032611"/>
    </source>
</evidence>
<dbReference type="Proteomes" id="UP000032611">
    <property type="component" value="Chromosome"/>
</dbReference>
<dbReference type="PROSITE" id="PS51257">
    <property type="entry name" value="PROKAR_LIPOPROTEIN"/>
    <property type="match status" value="1"/>
</dbReference>
<protein>
    <recommendedName>
        <fullName evidence="4">Lipoprotein</fullName>
    </recommendedName>
</protein>
<dbReference type="STRING" id="1486262.TM49_17665"/>
<dbReference type="AlphaFoldDB" id="A0A0D5LUP8"/>
<evidence type="ECO:0000313" key="2">
    <source>
        <dbReference type="EMBL" id="AJY47083.1"/>
    </source>
</evidence>
<name>A0A0D5LUP8_MAREN</name>
<evidence type="ECO:0000256" key="1">
    <source>
        <dbReference type="SAM" id="SignalP"/>
    </source>
</evidence>
<feature type="chain" id="PRO_5002295434" description="Lipoprotein" evidence="1">
    <location>
        <begin position="21"/>
        <end position="60"/>
    </location>
</feature>
<feature type="signal peptide" evidence="1">
    <location>
        <begin position="1"/>
        <end position="20"/>
    </location>
</feature>
<organism evidence="2 3">
    <name type="scientific">Martelella endophytica</name>
    <dbReference type="NCBI Taxonomy" id="1486262"/>
    <lineage>
        <taxon>Bacteria</taxon>
        <taxon>Pseudomonadati</taxon>
        <taxon>Pseudomonadota</taxon>
        <taxon>Alphaproteobacteria</taxon>
        <taxon>Hyphomicrobiales</taxon>
        <taxon>Aurantimonadaceae</taxon>
        <taxon>Martelella</taxon>
    </lineage>
</organism>
<dbReference type="KEGG" id="mey:TM49_17665"/>
<dbReference type="HOGENOM" id="CLU_2936174_0_0_5"/>
<gene>
    <name evidence="2" type="ORF">TM49_17665</name>
</gene>
<reference evidence="2 3" key="1">
    <citation type="journal article" date="2015" name="Genome Announc.">
        <title>Complete genome sequence of Martelella endophytica YC6887, which has antifungal activity associated with a halophyte.</title>
        <authorList>
            <person name="Khan A."/>
            <person name="Khan H."/>
            <person name="Chung E.J."/>
            <person name="Hossain M.T."/>
            <person name="Chung Y.R."/>
        </authorList>
    </citation>
    <scope>NUCLEOTIDE SEQUENCE [LARGE SCALE GENOMIC DNA]</scope>
    <source>
        <strain evidence="2">YC6887</strain>
    </source>
</reference>